<dbReference type="EMBL" id="WTYK01000004">
    <property type="protein sequence ID" value="MXP41854.1"/>
    <property type="molecule type" value="Genomic_DNA"/>
</dbReference>
<dbReference type="Pfam" id="PF00565">
    <property type="entry name" value="SNase"/>
    <property type="match status" value="1"/>
</dbReference>
<evidence type="ECO:0000313" key="3">
    <source>
        <dbReference type="Proteomes" id="UP000469159"/>
    </source>
</evidence>
<dbReference type="InterPro" id="IPR035437">
    <property type="entry name" value="SNase_OB-fold_sf"/>
</dbReference>
<evidence type="ECO:0000313" key="2">
    <source>
        <dbReference type="EMBL" id="MXP41854.1"/>
    </source>
</evidence>
<feature type="domain" description="TNase-like" evidence="1">
    <location>
        <begin position="73"/>
        <end position="168"/>
    </location>
</feature>
<dbReference type="SUPFAM" id="SSF50199">
    <property type="entry name" value="Staphylococcal nuclease"/>
    <property type="match status" value="1"/>
</dbReference>
<comment type="caution">
    <text evidence="2">The sequence shown here is derived from an EMBL/GenBank/DDBJ whole genome shotgun (WGS) entry which is preliminary data.</text>
</comment>
<keyword evidence="3" id="KW-1185">Reference proteome</keyword>
<dbReference type="Proteomes" id="UP000469159">
    <property type="component" value="Unassembled WGS sequence"/>
</dbReference>
<evidence type="ECO:0000259" key="1">
    <source>
        <dbReference type="PROSITE" id="PS50830"/>
    </source>
</evidence>
<dbReference type="AlphaFoldDB" id="A0A6I4UVH0"/>
<reference evidence="2 3" key="1">
    <citation type="submission" date="2019-12" db="EMBL/GenBank/DDBJ databases">
        <title>Genomic-based taxomic classification of the family Erythrobacteraceae.</title>
        <authorList>
            <person name="Xu L."/>
        </authorList>
    </citation>
    <scope>NUCLEOTIDE SEQUENCE [LARGE SCALE GENOMIC DNA]</scope>
    <source>
        <strain evidence="2 3">MCCC 1K02066</strain>
    </source>
</reference>
<sequence length="168" mass="18391">MAWGSKQFDFRTELTKQKHKRRRKTAKLAASGLAAGILLGLSAANLLNFSDPAAALNSSEPFRVCGKVRENCVVDGDTFWSAGEKIRIADIDTPEINGKCASEKERARQARDRLGALLSRGEFVVHRQGTDRYGRTLAVVTSGGRSVGDVLVSEGLARTWSGRREPWC</sequence>
<organism evidence="2 3">
    <name type="scientific">Croceibacterium soli</name>
    <dbReference type="NCBI Taxonomy" id="1739690"/>
    <lineage>
        <taxon>Bacteria</taxon>
        <taxon>Pseudomonadati</taxon>
        <taxon>Pseudomonadota</taxon>
        <taxon>Alphaproteobacteria</taxon>
        <taxon>Sphingomonadales</taxon>
        <taxon>Erythrobacteraceae</taxon>
        <taxon>Croceibacterium</taxon>
    </lineage>
</organism>
<gene>
    <name evidence="2" type="ORF">GRI75_09395</name>
</gene>
<name>A0A6I4UVH0_9SPHN</name>
<dbReference type="PROSITE" id="PS50830">
    <property type="entry name" value="TNASE_3"/>
    <property type="match status" value="1"/>
</dbReference>
<proteinExistence type="predicted"/>
<dbReference type="OrthoDB" id="7469880at2"/>
<protein>
    <submittedName>
        <fullName evidence="2">Thermonuclease family protein</fullName>
    </submittedName>
</protein>
<dbReference type="SMART" id="SM00318">
    <property type="entry name" value="SNc"/>
    <property type="match status" value="1"/>
</dbReference>
<dbReference type="InterPro" id="IPR016071">
    <property type="entry name" value="Staphylococal_nuclease_OB-fold"/>
</dbReference>
<dbReference type="Gene3D" id="2.40.50.90">
    <property type="match status" value="1"/>
</dbReference>
<accession>A0A6I4UVH0</accession>